<feature type="region of interest" description="Disordered" evidence="1">
    <location>
        <begin position="1"/>
        <end position="43"/>
    </location>
</feature>
<dbReference type="Proteomes" id="UP000765509">
    <property type="component" value="Unassembled WGS sequence"/>
</dbReference>
<sequence length="140" mass="16144">MPRGYPKKTHPNLYQTDDYSNNNSPKKQPEVTMSTPKAPINPIEPEHNIYERISCIRTTISQATALIKTEHMLKLDGRNFESWESRLSIILDGFIDDTSFLHHEGPTLSSNEKICRRILIYSLPEEIQSEIIHLRPCKAI</sequence>
<protein>
    <submittedName>
        <fullName evidence="2">Uncharacterized protein</fullName>
    </submittedName>
</protein>
<evidence type="ECO:0000313" key="3">
    <source>
        <dbReference type="Proteomes" id="UP000765509"/>
    </source>
</evidence>
<feature type="compositionally biased region" description="Basic residues" evidence="1">
    <location>
        <begin position="1"/>
        <end position="10"/>
    </location>
</feature>
<accession>A0A9Q3FI47</accession>
<dbReference type="EMBL" id="AVOT02042866">
    <property type="protein sequence ID" value="MBW0538303.1"/>
    <property type="molecule type" value="Genomic_DNA"/>
</dbReference>
<keyword evidence="3" id="KW-1185">Reference proteome</keyword>
<gene>
    <name evidence="2" type="ORF">O181_078018</name>
</gene>
<feature type="compositionally biased region" description="Polar residues" evidence="1">
    <location>
        <begin position="12"/>
        <end position="35"/>
    </location>
</feature>
<comment type="caution">
    <text evidence="2">The sequence shown here is derived from an EMBL/GenBank/DDBJ whole genome shotgun (WGS) entry which is preliminary data.</text>
</comment>
<dbReference type="AlphaFoldDB" id="A0A9Q3FI47"/>
<evidence type="ECO:0000313" key="2">
    <source>
        <dbReference type="EMBL" id="MBW0538303.1"/>
    </source>
</evidence>
<proteinExistence type="predicted"/>
<dbReference type="OrthoDB" id="2519157at2759"/>
<organism evidence="2 3">
    <name type="scientific">Austropuccinia psidii MF-1</name>
    <dbReference type="NCBI Taxonomy" id="1389203"/>
    <lineage>
        <taxon>Eukaryota</taxon>
        <taxon>Fungi</taxon>
        <taxon>Dikarya</taxon>
        <taxon>Basidiomycota</taxon>
        <taxon>Pucciniomycotina</taxon>
        <taxon>Pucciniomycetes</taxon>
        <taxon>Pucciniales</taxon>
        <taxon>Sphaerophragmiaceae</taxon>
        <taxon>Austropuccinia</taxon>
    </lineage>
</organism>
<name>A0A9Q3FI47_9BASI</name>
<reference evidence="2" key="1">
    <citation type="submission" date="2021-03" db="EMBL/GenBank/DDBJ databases">
        <title>Draft genome sequence of rust myrtle Austropuccinia psidii MF-1, a brazilian biotype.</title>
        <authorList>
            <person name="Quecine M.C."/>
            <person name="Pachon D.M.R."/>
            <person name="Bonatelli M.L."/>
            <person name="Correr F.H."/>
            <person name="Franceschini L.M."/>
            <person name="Leite T.F."/>
            <person name="Margarido G.R.A."/>
            <person name="Almeida C.A."/>
            <person name="Ferrarezi J.A."/>
            <person name="Labate C.A."/>
        </authorList>
    </citation>
    <scope>NUCLEOTIDE SEQUENCE</scope>
    <source>
        <strain evidence="2">MF-1</strain>
    </source>
</reference>
<evidence type="ECO:0000256" key="1">
    <source>
        <dbReference type="SAM" id="MobiDB-lite"/>
    </source>
</evidence>